<organism evidence="1">
    <name type="scientific">Pararge aegeria</name>
    <name type="common">speckled wood butterfly</name>
    <dbReference type="NCBI Taxonomy" id="116150"/>
    <lineage>
        <taxon>Eukaryota</taxon>
        <taxon>Metazoa</taxon>
        <taxon>Ecdysozoa</taxon>
        <taxon>Arthropoda</taxon>
        <taxon>Hexapoda</taxon>
        <taxon>Insecta</taxon>
        <taxon>Pterygota</taxon>
        <taxon>Neoptera</taxon>
        <taxon>Endopterygota</taxon>
        <taxon>Lepidoptera</taxon>
        <taxon>Glossata</taxon>
        <taxon>Ditrysia</taxon>
        <taxon>Papilionoidea</taxon>
        <taxon>Nymphalidae</taxon>
        <taxon>Satyrinae</taxon>
        <taxon>Satyrini</taxon>
        <taxon>Parargina</taxon>
        <taxon>Pararge</taxon>
    </lineage>
</organism>
<protein>
    <submittedName>
        <fullName evidence="1">Uncharacterized protein</fullName>
    </submittedName>
</protein>
<dbReference type="AlphaFoldDB" id="S4NRP8"/>
<evidence type="ECO:0000313" key="1">
    <source>
        <dbReference type="EMBL" id="JAA79769.1"/>
    </source>
</evidence>
<dbReference type="EMBL" id="GAIX01012791">
    <property type="protein sequence ID" value="JAA79769.1"/>
    <property type="molecule type" value="Transcribed_RNA"/>
</dbReference>
<name>S4NRP8_9NEOP</name>
<reference evidence="1" key="1">
    <citation type="journal article" date="2013" name="BMC Genomics">
        <title>Unscrambling butterfly oogenesis.</title>
        <authorList>
            <person name="Carter J.M."/>
            <person name="Baker S.C."/>
            <person name="Pink R."/>
            <person name="Carter D.R."/>
            <person name="Collins A."/>
            <person name="Tomlin J."/>
            <person name="Gibbs M."/>
            <person name="Breuker C.J."/>
        </authorList>
    </citation>
    <scope>NUCLEOTIDE SEQUENCE</scope>
    <source>
        <tissue evidence="1">Ovary</tissue>
    </source>
</reference>
<sequence length="69" mass="7934">MTVFSLFVIKINCDDFYRTYSVFQKYLCYCVQVMEVRAGIRTRSPESKVELLPTGLAPLLPKILCIPTN</sequence>
<reference evidence="1" key="2">
    <citation type="submission" date="2013-05" db="EMBL/GenBank/DDBJ databases">
        <authorList>
            <person name="Carter J.-M."/>
            <person name="Baker S.C."/>
            <person name="Pink R."/>
            <person name="Carter D.R.F."/>
            <person name="Collins A."/>
            <person name="Tomlin J."/>
            <person name="Gibbs M."/>
            <person name="Breuker C.J."/>
        </authorList>
    </citation>
    <scope>NUCLEOTIDE SEQUENCE</scope>
    <source>
        <tissue evidence="1">Ovary</tissue>
    </source>
</reference>
<accession>S4NRP8</accession>
<proteinExistence type="predicted"/>